<gene>
    <name evidence="1" type="ORF">EYF80_035833</name>
</gene>
<dbReference type="EMBL" id="SRLO01000501">
    <property type="protein sequence ID" value="TNN53935.1"/>
    <property type="molecule type" value="Genomic_DNA"/>
</dbReference>
<dbReference type="AlphaFoldDB" id="A0A4Z2GL15"/>
<reference evidence="1 2" key="1">
    <citation type="submission" date="2019-03" db="EMBL/GenBank/DDBJ databases">
        <title>First draft genome of Liparis tanakae, snailfish: a comprehensive survey of snailfish specific genes.</title>
        <authorList>
            <person name="Kim W."/>
            <person name="Song I."/>
            <person name="Jeong J.-H."/>
            <person name="Kim D."/>
            <person name="Kim S."/>
            <person name="Ryu S."/>
            <person name="Song J.Y."/>
            <person name="Lee S.K."/>
        </authorList>
    </citation>
    <scope>NUCLEOTIDE SEQUENCE [LARGE SCALE GENOMIC DNA]</scope>
    <source>
        <tissue evidence="1">Muscle</tissue>
    </source>
</reference>
<proteinExistence type="predicted"/>
<dbReference type="Proteomes" id="UP000314294">
    <property type="component" value="Unassembled WGS sequence"/>
</dbReference>
<accession>A0A4Z2GL15</accession>
<sequence>MKGTREGPGCAPPGGRPSPSRFWTSVLMQRKKVLLYPLVLRTLKRILVAVCTSSVLVQIPDPSISAAVQLMPVSLGSHMLPRHVLV</sequence>
<comment type="caution">
    <text evidence="1">The sequence shown here is derived from an EMBL/GenBank/DDBJ whole genome shotgun (WGS) entry which is preliminary data.</text>
</comment>
<evidence type="ECO:0000313" key="2">
    <source>
        <dbReference type="Proteomes" id="UP000314294"/>
    </source>
</evidence>
<name>A0A4Z2GL15_9TELE</name>
<keyword evidence="2" id="KW-1185">Reference proteome</keyword>
<evidence type="ECO:0000313" key="1">
    <source>
        <dbReference type="EMBL" id="TNN53935.1"/>
    </source>
</evidence>
<organism evidence="1 2">
    <name type="scientific">Liparis tanakae</name>
    <name type="common">Tanaka's snailfish</name>
    <dbReference type="NCBI Taxonomy" id="230148"/>
    <lineage>
        <taxon>Eukaryota</taxon>
        <taxon>Metazoa</taxon>
        <taxon>Chordata</taxon>
        <taxon>Craniata</taxon>
        <taxon>Vertebrata</taxon>
        <taxon>Euteleostomi</taxon>
        <taxon>Actinopterygii</taxon>
        <taxon>Neopterygii</taxon>
        <taxon>Teleostei</taxon>
        <taxon>Neoteleostei</taxon>
        <taxon>Acanthomorphata</taxon>
        <taxon>Eupercaria</taxon>
        <taxon>Perciformes</taxon>
        <taxon>Cottioidei</taxon>
        <taxon>Cottales</taxon>
        <taxon>Liparidae</taxon>
        <taxon>Liparis</taxon>
    </lineage>
</organism>
<protein>
    <submittedName>
        <fullName evidence="1">Uncharacterized protein</fullName>
    </submittedName>
</protein>